<dbReference type="Pfam" id="PF00440">
    <property type="entry name" value="TetR_N"/>
    <property type="match status" value="1"/>
</dbReference>
<dbReference type="SUPFAM" id="SSF48498">
    <property type="entry name" value="Tetracyclin repressor-like, C-terminal domain"/>
    <property type="match status" value="1"/>
</dbReference>
<proteinExistence type="predicted"/>
<evidence type="ECO:0000256" key="1">
    <source>
        <dbReference type="ARBA" id="ARBA00023015"/>
    </source>
</evidence>
<dbReference type="InterPro" id="IPR009057">
    <property type="entry name" value="Homeodomain-like_sf"/>
</dbReference>
<keyword evidence="7" id="KW-1185">Reference proteome</keyword>
<protein>
    <submittedName>
        <fullName evidence="6">Transcriptional regulator, TetR family</fullName>
    </submittedName>
</protein>
<reference evidence="6 7" key="1">
    <citation type="submission" date="2016-10" db="EMBL/GenBank/DDBJ databases">
        <authorList>
            <person name="Varghese N."/>
            <person name="Submissions S."/>
        </authorList>
    </citation>
    <scope>NUCLEOTIDE SEQUENCE [LARGE SCALE GENOMIC DNA]</scope>
    <source>
        <strain evidence="6 7">DSM 18839</strain>
    </source>
</reference>
<evidence type="ECO:0000256" key="4">
    <source>
        <dbReference type="PROSITE-ProRule" id="PRU00335"/>
    </source>
</evidence>
<comment type="caution">
    <text evidence="6">The sequence shown here is derived from an EMBL/GenBank/DDBJ whole genome shotgun (WGS) entry which is preliminary data.</text>
</comment>
<dbReference type="Proteomes" id="UP000198615">
    <property type="component" value="Unassembled WGS sequence"/>
</dbReference>
<dbReference type="Gene3D" id="1.10.357.10">
    <property type="entry name" value="Tetracycline Repressor, domain 2"/>
    <property type="match status" value="1"/>
</dbReference>
<evidence type="ECO:0000313" key="6">
    <source>
        <dbReference type="EMBL" id="SDG01108.1"/>
    </source>
</evidence>
<gene>
    <name evidence="6" type="ORF">SAMN05660686_03022</name>
</gene>
<feature type="DNA-binding region" description="H-T-H motif" evidence="4">
    <location>
        <begin position="38"/>
        <end position="57"/>
    </location>
</feature>
<dbReference type="PROSITE" id="PS50977">
    <property type="entry name" value="HTH_TETR_2"/>
    <property type="match status" value="1"/>
</dbReference>
<evidence type="ECO:0000313" key="7">
    <source>
        <dbReference type="Proteomes" id="UP000198615"/>
    </source>
</evidence>
<keyword evidence="2 4" id="KW-0238">DNA-binding</keyword>
<keyword evidence="1" id="KW-0805">Transcription regulation</keyword>
<dbReference type="Gene3D" id="1.10.10.60">
    <property type="entry name" value="Homeodomain-like"/>
    <property type="match status" value="1"/>
</dbReference>
<dbReference type="PANTHER" id="PTHR47506">
    <property type="entry name" value="TRANSCRIPTIONAL REGULATORY PROTEIN"/>
    <property type="match status" value="1"/>
</dbReference>
<dbReference type="AlphaFoldDB" id="A0A8G2EVU2"/>
<dbReference type="InterPro" id="IPR001647">
    <property type="entry name" value="HTH_TetR"/>
</dbReference>
<dbReference type="OrthoDB" id="9795242at2"/>
<dbReference type="SUPFAM" id="SSF46689">
    <property type="entry name" value="Homeodomain-like"/>
    <property type="match status" value="1"/>
</dbReference>
<evidence type="ECO:0000256" key="3">
    <source>
        <dbReference type="ARBA" id="ARBA00023163"/>
    </source>
</evidence>
<dbReference type="PRINTS" id="PR00455">
    <property type="entry name" value="HTHTETR"/>
</dbReference>
<dbReference type="EMBL" id="FNBW01000009">
    <property type="protein sequence ID" value="SDG01108.1"/>
    <property type="molecule type" value="Genomic_DNA"/>
</dbReference>
<dbReference type="PANTHER" id="PTHR47506:SF1">
    <property type="entry name" value="HTH-TYPE TRANSCRIPTIONAL REGULATOR YJDC"/>
    <property type="match status" value="1"/>
</dbReference>
<sequence>MNDTKKIRGRGRPRRFNESDAIEAAETLFHERGYDGVGVAELGAAMGIAPPSLYAAFGSKLGLFERALLAYEAQNGGILAEFLNREGPVAEVLPFFLEEAARFYSRPGAPCGCMVLSGTWNSADAEAVALTARLKQAGRDRIRDRIALERPQDAERLADFTVSLMAGLSALARDGVAQERLVAAARAAAPVYA</sequence>
<dbReference type="InterPro" id="IPR036271">
    <property type="entry name" value="Tet_transcr_reg_TetR-rel_C_sf"/>
</dbReference>
<feature type="domain" description="HTH tetR-type" evidence="5">
    <location>
        <begin position="15"/>
        <end position="75"/>
    </location>
</feature>
<organism evidence="6 7">
    <name type="scientific">Thalassobaculum litoreum DSM 18839</name>
    <dbReference type="NCBI Taxonomy" id="1123362"/>
    <lineage>
        <taxon>Bacteria</taxon>
        <taxon>Pseudomonadati</taxon>
        <taxon>Pseudomonadota</taxon>
        <taxon>Alphaproteobacteria</taxon>
        <taxon>Rhodospirillales</taxon>
        <taxon>Thalassobaculaceae</taxon>
        <taxon>Thalassobaculum</taxon>
    </lineage>
</organism>
<dbReference type="GO" id="GO:0003677">
    <property type="term" value="F:DNA binding"/>
    <property type="evidence" value="ECO:0007669"/>
    <property type="project" value="UniProtKB-UniRule"/>
</dbReference>
<name>A0A8G2EVU2_9PROT</name>
<evidence type="ECO:0000259" key="5">
    <source>
        <dbReference type="PROSITE" id="PS50977"/>
    </source>
</evidence>
<accession>A0A8G2EVU2</accession>
<keyword evidence="3" id="KW-0804">Transcription</keyword>
<evidence type="ECO:0000256" key="2">
    <source>
        <dbReference type="ARBA" id="ARBA00023125"/>
    </source>
</evidence>
<dbReference type="RefSeq" id="WP_028794389.1">
    <property type="nucleotide sequence ID" value="NZ_FNBW01000009.1"/>
</dbReference>